<feature type="region of interest" description="Disordered" evidence="1">
    <location>
        <begin position="1"/>
        <end position="78"/>
    </location>
</feature>
<dbReference type="Proteomes" id="UP000059680">
    <property type="component" value="Chromosome 11"/>
</dbReference>
<feature type="non-terminal residue" evidence="2">
    <location>
        <position position="272"/>
    </location>
</feature>
<dbReference type="InParanoid" id="A0A0P0Y0K5"/>
<evidence type="ECO:0000313" key="3">
    <source>
        <dbReference type="Proteomes" id="UP000059680"/>
    </source>
</evidence>
<evidence type="ECO:0000313" key="2">
    <source>
        <dbReference type="EMBL" id="BAT13246.1"/>
    </source>
</evidence>
<reference evidence="3" key="1">
    <citation type="journal article" date="2005" name="Nature">
        <title>The map-based sequence of the rice genome.</title>
        <authorList>
            <consortium name="International rice genome sequencing project (IRGSP)"/>
            <person name="Matsumoto T."/>
            <person name="Wu J."/>
            <person name="Kanamori H."/>
            <person name="Katayose Y."/>
            <person name="Fujisawa M."/>
            <person name="Namiki N."/>
            <person name="Mizuno H."/>
            <person name="Yamamoto K."/>
            <person name="Antonio B.A."/>
            <person name="Baba T."/>
            <person name="Sakata K."/>
            <person name="Nagamura Y."/>
            <person name="Aoki H."/>
            <person name="Arikawa K."/>
            <person name="Arita K."/>
            <person name="Bito T."/>
            <person name="Chiden Y."/>
            <person name="Fujitsuka N."/>
            <person name="Fukunaka R."/>
            <person name="Hamada M."/>
            <person name="Harada C."/>
            <person name="Hayashi A."/>
            <person name="Hijishita S."/>
            <person name="Honda M."/>
            <person name="Hosokawa S."/>
            <person name="Ichikawa Y."/>
            <person name="Idonuma A."/>
            <person name="Iijima M."/>
            <person name="Ikeda M."/>
            <person name="Ikeno M."/>
            <person name="Ito K."/>
            <person name="Ito S."/>
            <person name="Ito T."/>
            <person name="Ito Y."/>
            <person name="Ito Y."/>
            <person name="Iwabuchi A."/>
            <person name="Kamiya K."/>
            <person name="Karasawa W."/>
            <person name="Kurita K."/>
            <person name="Katagiri S."/>
            <person name="Kikuta A."/>
            <person name="Kobayashi H."/>
            <person name="Kobayashi N."/>
            <person name="Machita K."/>
            <person name="Maehara T."/>
            <person name="Masukawa M."/>
            <person name="Mizubayashi T."/>
            <person name="Mukai Y."/>
            <person name="Nagasaki H."/>
            <person name="Nagata Y."/>
            <person name="Naito S."/>
            <person name="Nakashima M."/>
            <person name="Nakama Y."/>
            <person name="Nakamichi Y."/>
            <person name="Nakamura M."/>
            <person name="Meguro A."/>
            <person name="Negishi M."/>
            <person name="Ohta I."/>
            <person name="Ohta T."/>
            <person name="Okamoto M."/>
            <person name="Ono N."/>
            <person name="Saji S."/>
            <person name="Sakaguchi M."/>
            <person name="Sakai K."/>
            <person name="Shibata M."/>
            <person name="Shimokawa T."/>
            <person name="Song J."/>
            <person name="Takazaki Y."/>
            <person name="Terasawa K."/>
            <person name="Tsugane M."/>
            <person name="Tsuji K."/>
            <person name="Ueda S."/>
            <person name="Waki K."/>
            <person name="Yamagata H."/>
            <person name="Yamamoto M."/>
            <person name="Yamamoto S."/>
            <person name="Yamane H."/>
            <person name="Yoshiki S."/>
            <person name="Yoshihara R."/>
            <person name="Yukawa K."/>
            <person name="Zhong H."/>
            <person name="Yano M."/>
            <person name="Yuan Q."/>
            <person name="Ouyang S."/>
            <person name="Liu J."/>
            <person name="Jones K.M."/>
            <person name="Gansberger K."/>
            <person name="Moffat K."/>
            <person name="Hill J."/>
            <person name="Bera J."/>
            <person name="Fadrosh D."/>
            <person name="Jin S."/>
            <person name="Johri S."/>
            <person name="Kim M."/>
            <person name="Overton L."/>
            <person name="Reardon M."/>
            <person name="Tsitrin T."/>
            <person name="Vuong H."/>
            <person name="Weaver B."/>
            <person name="Ciecko A."/>
            <person name="Tallon L."/>
            <person name="Jackson J."/>
            <person name="Pai G."/>
            <person name="Aken S.V."/>
            <person name="Utterback T."/>
            <person name="Reidmuller S."/>
            <person name="Feldblyum T."/>
            <person name="Hsiao J."/>
            <person name="Zismann V."/>
            <person name="Iobst S."/>
            <person name="de Vazeille A.R."/>
            <person name="Buell C.R."/>
            <person name="Ying K."/>
            <person name="Li Y."/>
            <person name="Lu T."/>
            <person name="Huang Y."/>
            <person name="Zhao Q."/>
            <person name="Feng Q."/>
            <person name="Zhang L."/>
            <person name="Zhu J."/>
            <person name="Weng Q."/>
            <person name="Mu J."/>
            <person name="Lu Y."/>
            <person name="Fan D."/>
            <person name="Liu Y."/>
            <person name="Guan J."/>
            <person name="Zhang Y."/>
            <person name="Yu S."/>
            <person name="Liu X."/>
            <person name="Zhang Y."/>
            <person name="Hong G."/>
            <person name="Han B."/>
            <person name="Choisne N."/>
            <person name="Demange N."/>
            <person name="Orjeda G."/>
            <person name="Samain S."/>
            <person name="Cattolico L."/>
            <person name="Pelletier E."/>
            <person name="Couloux A."/>
            <person name="Segurens B."/>
            <person name="Wincker P."/>
            <person name="D'Hont A."/>
            <person name="Scarpelli C."/>
            <person name="Weissenbach J."/>
            <person name="Salanoubat M."/>
            <person name="Quetier F."/>
            <person name="Yu Y."/>
            <person name="Kim H.R."/>
            <person name="Rambo T."/>
            <person name="Currie J."/>
            <person name="Collura K."/>
            <person name="Luo M."/>
            <person name="Yang T."/>
            <person name="Ammiraju J.S.S."/>
            <person name="Engler F."/>
            <person name="Soderlund C."/>
            <person name="Wing R.A."/>
            <person name="Palmer L.E."/>
            <person name="de la Bastide M."/>
            <person name="Spiegel L."/>
            <person name="Nascimento L."/>
            <person name="Zutavern T."/>
            <person name="O'Shaughnessy A."/>
            <person name="Dike S."/>
            <person name="Dedhia N."/>
            <person name="Preston R."/>
            <person name="Balija V."/>
            <person name="McCombie W.R."/>
            <person name="Chow T."/>
            <person name="Chen H."/>
            <person name="Chung M."/>
            <person name="Chen C."/>
            <person name="Shaw J."/>
            <person name="Wu H."/>
            <person name="Hsiao K."/>
            <person name="Chao Y."/>
            <person name="Chu M."/>
            <person name="Cheng C."/>
            <person name="Hour A."/>
            <person name="Lee P."/>
            <person name="Lin S."/>
            <person name="Lin Y."/>
            <person name="Liou J."/>
            <person name="Liu S."/>
            <person name="Hsing Y."/>
            <person name="Raghuvanshi S."/>
            <person name="Mohanty A."/>
            <person name="Bharti A.K."/>
            <person name="Gaur A."/>
            <person name="Gupta V."/>
            <person name="Kumar D."/>
            <person name="Ravi V."/>
            <person name="Vij S."/>
            <person name="Kapur A."/>
            <person name="Khurana P."/>
            <person name="Khurana P."/>
            <person name="Khurana J.P."/>
            <person name="Tyagi A.K."/>
            <person name="Gaikwad K."/>
            <person name="Singh A."/>
            <person name="Dalal V."/>
            <person name="Srivastava S."/>
            <person name="Dixit A."/>
            <person name="Pal A.K."/>
            <person name="Ghazi I.A."/>
            <person name="Yadav M."/>
            <person name="Pandit A."/>
            <person name="Bhargava A."/>
            <person name="Sureshbabu K."/>
            <person name="Batra K."/>
            <person name="Sharma T.R."/>
            <person name="Mohapatra T."/>
            <person name="Singh N.K."/>
            <person name="Messing J."/>
            <person name="Nelson A.B."/>
            <person name="Fuks G."/>
            <person name="Kavchok S."/>
            <person name="Keizer G."/>
            <person name="Linton E."/>
            <person name="Llaca V."/>
            <person name="Song R."/>
            <person name="Tanyolac B."/>
            <person name="Young S."/>
            <person name="Ho-Il K."/>
            <person name="Hahn J.H."/>
            <person name="Sangsakoo G."/>
            <person name="Vanavichit A."/>
            <person name="de Mattos Luiz.A.T."/>
            <person name="Zimmer P.D."/>
            <person name="Malone G."/>
            <person name="Dellagostin O."/>
            <person name="de Oliveira A.C."/>
            <person name="Bevan M."/>
            <person name="Bancroft I."/>
            <person name="Minx P."/>
            <person name="Cordum H."/>
            <person name="Wilson R."/>
            <person name="Cheng Z."/>
            <person name="Jin W."/>
            <person name="Jiang J."/>
            <person name="Leong S.A."/>
            <person name="Iwama H."/>
            <person name="Gojobori T."/>
            <person name="Itoh T."/>
            <person name="Niimura Y."/>
            <person name="Fujii Y."/>
            <person name="Habara T."/>
            <person name="Sakai H."/>
            <person name="Sato Y."/>
            <person name="Wilson G."/>
            <person name="Kumar K."/>
            <person name="McCouch S."/>
            <person name="Juretic N."/>
            <person name="Hoen D."/>
            <person name="Wright S."/>
            <person name="Bruskiewich R."/>
            <person name="Bureau T."/>
            <person name="Miyao A."/>
            <person name="Hirochika H."/>
            <person name="Nishikawa T."/>
            <person name="Kadowaki K."/>
            <person name="Sugiura M."/>
            <person name="Burr B."/>
            <person name="Sasaki T."/>
        </authorList>
    </citation>
    <scope>NUCLEOTIDE SEQUENCE [LARGE SCALE GENOMIC DNA]</scope>
    <source>
        <strain evidence="3">cv. Nipponbare</strain>
    </source>
</reference>
<reference evidence="2 3" key="3">
    <citation type="journal article" date="2013" name="Rice">
        <title>Improvement of the Oryza sativa Nipponbare reference genome using next generation sequence and optical map data.</title>
        <authorList>
            <person name="Kawahara Y."/>
            <person name="de la Bastide M."/>
            <person name="Hamilton J.P."/>
            <person name="Kanamori H."/>
            <person name="McCombie W.R."/>
            <person name="Ouyang S."/>
            <person name="Schwartz D.C."/>
            <person name="Tanaka T."/>
            <person name="Wu J."/>
            <person name="Zhou S."/>
            <person name="Childs K.L."/>
            <person name="Davidson R.M."/>
            <person name="Lin H."/>
            <person name="Quesada-Ocampo L."/>
            <person name="Vaillancourt B."/>
            <person name="Sakai H."/>
            <person name="Lee S.S."/>
            <person name="Kim J."/>
            <person name="Numa H."/>
            <person name="Itoh T."/>
            <person name="Buell C.R."/>
            <person name="Matsumoto T."/>
        </authorList>
    </citation>
    <scope>NUCLEOTIDE SEQUENCE [LARGE SCALE GENOMIC DNA]</scope>
    <source>
        <strain evidence="3">cv. Nipponbare</strain>
    </source>
</reference>
<sequence length="272" mass="30863">MAEPLVLDDDEHHGEQRRREGGGVADVERPVPVRVLPPLQHRVAGDVLPAHGGVPPESPRRVHPRHVRDRRREDGQQQQDLVLRLHRLGCCRILVSWRRRPRRRRWRRCSFLTRQLPSDGDEIEGGEEGAGDVGEDEEEEGGGGGGGEPVSAAAGGVGAHEAEQVDHHHRAHGAEQPAAAFLGEDEHDEAHHQRRRERHRVAGVEHDVPRVPRLPEDGVAGDHPQPGRRRRVLLPGPARQVQPRRVRHRRHQRRQQQQVLPQPVLRRLLLRR</sequence>
<feature type="compositionally biased region" description="Basic residues" evidence="1">
    <location>
        <begin position="242"/>
        <end position="254"/>
    </location>
</feature>
<dbReference type="EMBL" id="AP014967">
    <property type="protein sequence ID" value="BAT13246.1"/>
    <property type="molecule type" value="Genomic_DNA"/>
</dbReference>
<proteinExistence type="predicted"/>
<accession>A0A0P0Y0K5</accession>
<evidence type="ECO:0000256" key="1">
    <source>
        <dbReference type="SAM" id="MobiDB-lite"/>
    </source>
</evidence>
<feature type="compositionally biased region" description="Acidic residues" evidence="1">
    <location>
        <begin position="119"/>
        <end position="141"/>
    </location>
</feature>
<feature type="compositionally biased region" description="Basic and acidic residues" evidence="1">
    <location>
        <begin position="200"/>
        <end position="216"/>
    </location>
</feature>
<name>A0A0P0Y0K5_ORYSJ</name>
<dbReference type="Gramene" id="Os11t0220550-00">
    <property type="protein sequence ID" value="Os11t0220550-00"/>
    <property type="gene ID" value="Os11g0220550"/>
</dbReference>
<feature type="compositionally biased region" description="Basic and acidic residues" evidence="1">
    <location>
        <begin position="10"/>
        <end position="31"/>
    </location>
</feature>
<protein>
    <submittedName>
        <fullName evidence="2">Os11g0220550 protein</fullName>
    </submittedName>
</protein>
<reference evidence="2 3" key="2">
    <citation type="journal article" date="2013" name="Plant Cell Physiol.">
        <title>Rice Annotation Project Database (RAP-DB): an integrative and interactive database for rice genomics.</title>
        <authorList>
            <person name="Sakai H."/>
            <person name="Lee S.S."/>
            <person name="Tanaka T."/>
            <person name="Numa H."/>
            <person name="Kim J."/>
            <person name="Kawahara Y."/>
            <person name="Wakimoto H."/>
            <person name="Yang C.C."/>
            <person name="Iwamoto M."/>
            <person name="Abe T."/>
            <person name="Yamada Y."/>
            <person name="Muto A."/>
            <person name="Inokuchi H."/>
            <person name="Ikemura T."/>
            <person name="Matsumoto T."/>
            <person name="Sasaki T."/>
            <person name="Itoh T."/>
        </authorList>
    </citation>
    <scope>NUCLEOTIDE SEQUENCE [LARGE SCALE GENOMIC DNA]</scope>
    <source>
        <strain evidence="3">cv. Nipponbare</strain>
    </source>
</reference>
<keyword evidence="3" id="KW-1185">Reference proteome</keyword>
<gene>
    <name evidence="2" type="ordered locus">Os11g0220550</name>
    <name evidence="2" type="ORF">OSNPB_110220550</name>
</gene>
<organism evidence="2 3">
    <name type="scientific">Oryza sativa subsp. japonica</name>
    <name type="common">Rice</name>
    <dbReference type="NCBI Taxonomy" id="39947"/>
    <lineage>
        <taxon>Eukaryota</taxon>
        <taxon>Viridiplantae</taxon>
        <taxon>Streptophyta</taxon>
        <taxon>Embryophyta</taxon>
        <taxon>Tracheophyta</taxon>
        <taxon>Spermatophyta</taxon>
        <taxon>Magnoliopsida</taxon>
        <taxon>Liliopsida</taxon>
        <taxon>Poales</taxon>
        <taxon>Poaceae</taxon>
        <taxon>BOP clade</taxon>
        <taxon>Oryzoideae</taxon>
        <taxon>Oryzeae</taxon>
        <taxon>Oryzinae</taxon>
        <taxon>Oryza</taxon>
        <taxon>Oryza sativa</taxon>
    </lineage>
</organism>
<dbReference type="PaxDb" id="39947-A0A0P0Y0K5"/>
<feature type="region of interest" description="Disordered" evidence="1">
    <location>
        <begin position="116"/>
        <end position="259"/>
    </location>
</feature>
<dbReference type="AlphaFoldDB" id="A0A0P0Y0K5"/>